<dbReference type="Proteomes" id="UP000305681">
    <property type="component" value="Unassembled WGS sequence"/>
</dbReference>
<feature type="compositionally biased region" description="Low complexity" evidence="1">
    <location>
        <begin position="104"/>
        <end position="125"/>
    </location>
</feature>
<feature type="transmembrane region" description="Helical" evidence="2">
    <location>
        <begin position="153"/>
        <end position="170"/>
    </location>
</feature>
<accession>A0A5C4NY10</accession>
<name>A0A5C4NY10_9BURK</name>
<evidence type="ECO:0000256" key="1">
    <source>
        <dbReference type="SAM" id="MobiDB-lite"/>
    </source>
</evidence>
<evidence type="ECO:0000313" key="3">
    <source>
        <dbReference type="EMBL" id="TNC77537.1"/>
    </source>
</evidence>
<feature type="region of interest" description="Disordered" evidence="1">
    <location>
        <begin position="101"/>
        <end position="128"/>
    </location>
</feature>
<keyword evidence="2" id="KW-0472">Membrane</keyword>
<protein>
    <submittedName>
        <fullName evidence="3">Uncharacterized protein</fullName>
    </submittedName>
</protein>
<keyword evidence="2" id="KW-0812">Transmembrane</keyword>
<dbReference type="RefSeq" id="WP_139090355.1">
    <property type="nucleotide sequence ID" value="NZ_VDGE01000002.1"/>
</dbReference>
<gene>
    <name evidence="3" type="ORF">FHI69_09385</name>
</gene>
<dbReference type="EMBL" id="VDGE01000002">
    <property type="protein sequence ID" value="TNC77537.1"/>
    <property type="molecule type" value="Genomic_DNA"/>
</dbReference>
<sequence>MSSNNEFSGDVGQAIFGDLNESPRLSNVVTLHVGEKEKPVNLITPYQRSSIKLLVDELAMLSGDEDMKIYRGLITDYGLHRFKELPRSKYQEVKATLEQRIDQASKPPATSSAAPSVAKPVSTAPHHSHTPLPCMACAEKSSSFSRLQRTARFQLAALIACLIACGWLLYTAPAPFADYDARTAKEGKCYIAGKVYSIGHVERSRGRDMECVGPVGEWPAMWLPANRQH</sequence>
<keyword evidence="2" id="KW-1133">Transmembrane helix</keyword>
<organism evidence="3 4">
    <name type="scientific">Janthinobacterium lividum</name>
    <dbReference type="NCBI Taxonomy" id="29581"/>
    <lineage>
        <taxon>Bacteria</taxon>
        <taxon>Pseudomonadati</taxon>
        <taxon>Pseudomonadota</taxon>
        <taxon>Betaproteobacteria</taxon>
        <taxon>Burkholderiales</taxon>
        <taxon>Oxalobacteraceae</taxon>
        <taxon>Janthinobacterium</taxon>
    </lineage>
</organism>
<comment type="caution">
    <text evidence="3">The sequence shown here is derived from an EMBL/GenBank/DDBJ whole genome shotgun (WGS) entry which is preliminary data.</text>
</comment>
<reference evidence="3 4" key="1">
    <citation type="submission" date="2019-06" db="EMBL/GenBank/DDBJ databases">
        <title>Genome sequence of Janthinobacterium lividum UCD_MED1.</title>
        <authorList>
            <person name="De Leon M.E."/>
            <person name="Jospin G."/>
        </authorList>
    </citation>
    <scope>NUCLEOTIDE SEQUENCE [LARGE SCALE GENOMIC DNA]</scope>
    <source>
        <strain evidence="3 4">UCD_MED1</strain>
    </source>
</reference>
<dbReference type="AlphaFoldDB" id="A0A5C4NY10"/>
<proteinExistence type="predicted"/>
<evidence type="ECO:0000256" key="2">
    <source>
        <dbReference type="SAM" id="Phobius"/>
    </source>
</evidence>
<evidence type="ECO:0000313" key="4">
    <source>
        <dbReference type="Proteomes" id="UP000305681"/>
    </source>
</evidence>